<evidence type="ECO:0000256" key="9">
    <source>
        <dbReference type="ARBA" id="ARBA00022982"/>
    </source>
</evidence>
<evidence type="ECO:0000313" key="16">
    <source>
        <dbReference type="Proteomes" id="UP001652642"/>
    </source>
</evidence>
<reference evidence="17" key="1">
    <citation type="submission" date="2025-08" db="UniProtKB">
        <authorList>
            <consortium name="RefSeq"/>
        </authorList>
    </citation>
    <scope>IDENTIFICATION</scope>
</reference>
<evidence type="ECO:0000256" key="15">
    <source>
        <dbReference type="SAM" id="Phobius"/>
    </source>
</evidence>
<feature type="region of interest" description="Disordered" evidence="14">
    <location>
        <begin position="79"/>
        <end position="211"/>
    </location>
</feature>
<sequence length="504" mass="55134">MKKQWVAWERKGENFTSRPERRKDHCEGYQFGTILSSASEQPVGIATAQPVDKDRICDLKVICTGSQVFQTWLLLQGRTGRPVSTPSWKKRRSRSASSSSGGLKTLRRLFPKRTARVAPGEEPSRTLPAVPPSTPGCGALRVQQASGLLPPKRFSRRPRRVDPSPASEGSAGLAPPEEPVLGTPKTPPVGEAGLPSGRLSQPKGEGLLRPPSRTEQLTWAIVASVGLRLGLSRGKKVALTALGALAAGGAGLALALHTAVGAFELGLHPPHYPWEHGGLLKAFDHSSIRRGYEVYKQVCSACHSLQYMAFRHLIGVIHTEEEAKALAAEIQVEDGPDNEGNMFTRPGLISDYFPKPYSNPEAAKAANNRALPPDLSYIIRARHGGEDYVFSLLTGYCDPPAGVNLRGELHFNPYFPGQAIGMAAPLYNEILELEDGTPAPLSQMAKDVCTFLCWVSMPEHDTRKRMAVKALLLGGILFPLFFLFNRHKWTVLKSRQLTYQPHRK</sequence>
<evidence type="ECO:0000256" key="2">
    <source>
        <dbReference type="ARBA" id="ARBA00006488"/>
    </source>
</evidence>
<dbReference type="PRINTS" id="PR00603">
    <property type="entry name" value="CYTOCHROMEC1"/>
</dbReference>
<keyword evidence="3" id="KW-0813">Transport</keyword>
<keyword evidence="12" id="KW-0496">Mitochondrion</keyword>
<feature type="transmembrane region" description="Helical" evidence="15">
    <location>
        <begin position="466"/>
        <end position="485"/>
    </location>
</feature>
<keyword evidence="8" id="KW-0999">Mitochondrion inner membrane</keyword>
<organism evidence="16 17">
    <name type="scientific">Pogona vitticeps</name>
    <name type="common">central bearded dragon</name>
    <dbReference type="NCBI Taxonomy" id="103695"/>
    <lineage>
        <taxon>Eukaryota</taxon>
        <taxon>Metazoa</taxon>
        <taxon>Chordata</taxon>
        <taxon>Craniata</taxon>
        <taxon>Vertebrata</taxon>
        <taxon>Euteleostomi</taxon>
        <taxon>Lepidosauria</taxon>
        <taxon>Squamata</taxon>
        <taxon>Bifurcata</taxon>
        <taxon>Unidentata</taxon>
        <taxon>Episquamata</taxon>
        <taxon>Toxicofera</taxon>
        <taxon>Iguania</taxon>
        <taxon>Acrodonta</taxon>
        <taxon>Agamidae</taxon>
        <taxon>Amphibolurinae</taxon>
        <taxon>Pogona</taxon>
    </lineage>
</organism>
<gene>
    <name evidence="17" type="primary">LOC140702719</name>
</gene>
<keyword evidence="9" id="KW-0249">Electron transport</keyword>
<evidence type="ECO:0000256" key="12">
    <source>
        <dbReference type="ARBA" id="ARBA00023128"/>
    </source>
</evidence>
<feature type="transmembrane region" description="Helical" evidence="15">
    <location>
        <begin position="237"/>
        <end position="260"/>
    </location>
</feature>
<evidence type="ECO:0000256" key="13">
    <source>
        <dbReference type="ARBA" id="ARBA00023136"/>
    </source>
</evidence>
<keyword evidence="10 15" id="KW-1133">Transmembrane helix</keyword>
<evidence type="ECO:0000256" key="5">
    <source>
        <dbReference type="ARBA" id="ARBA00022660"/>
    </source>
</evidence>
<name>A0ABM5F2K2_9SAUR</name>
<dbReference type="InterPro" id="IPR002326">
    <property type="entry name" value="Cyt_c1"/>
</dbReference>
<dbReference type="SUPFAM" id="SSF46626">
    <property type="entry name" value="Cytochrome c"/>
    <property type="match status" value="1"/>
</dbReference>
<dbReference type="RefSeq" id="XP_072839617.1">
    <property type="nucleotide sequence ID" value="XM_072983516.1"/>
</dbReference>
<keyword evidence="11" id="KW-0408">Iron</keyword>
<keyword evidence="16" id="KW-1185">Reference proteome</keyword>
<dbReference type="PANTHER" id="PTHR10266">
    <property type="entry name" value="CYTOCHROME C1"/>
    <property type="match status" value="1"/>
</dbReference>
<proteinExistence type="inferred from homology"/>
<evidence type="ECO:0000256" key="10">
    <source>
        <dbReference type="ARBA" id="ARBA00022989"/>
    </source>
</evidence>
<evidence type="ECO:0000256" key="7">
    <source>
        <dbReference type="ARBA" id="ARBA00022723"/>
    </source>
</evidence>
<keyword evidence="4" id="KW-0349">Heme</keyword>
<feature type="compositionally biased region" description="Basic residues" evidence="14">
    <location>
        <begin position="105"/>
        <end position="115"/>
    </location>
</feature>
<dbReference type="Gene3D" id="1.20.5.100">
    <property type="entry name" value="Cytochrome c1, transmembrane anchor, C-terminal"/>
    <property type="match status" value="1"/>
</dbReference>
<dbReference type="SUPFAM" id="SSF81496">
    <property type="entry name" value="Cytochrome c1 subunit of cytochrome bc1 complex (Ubiquinol-cytochrome c reductase), transmembrane anchor"/>
    <property type="match status" value="1"/>
</dbReference>
<comment type="similarity">
    <text evidence="2">Belongs to the cytochrome c family.</text>
</comment>
<evidence type="ECO:0000256" key="3">
    <source>
        <dbReference type="ARBA" id="ARBA00022448"/>
    </source>
</evidence>
<evidence type="ECO:0000256" key="11">
    <source>
        <dbReference type="ARBA" id="ARBA00023004"/>
    </source>
</evidence>
<accession>A0ABM5F2K2</accession>
<keyword evidence="5" id="KW-0679">Respiratory chain</keyword>
<evidence type="ECO:0000256" key="6">
    <source>
        <dbReference type="ARBA" id="ARBA00022692"/>
    </source>
</evidence>
<keyword evidence="13 15" id="KW-0472">Membrane</keyword>
<dbReference type="GeneID" id="140702719"/>
<dbReference type="Gene3D" id="1.10.760.10">
    <property type="entry name" value="Cytochrome c-like domain"/>
    <property type="match status" value="1"/>
</dbReference>
<keyword evidence="7" id="KW-0479">Metal-binding</keyword>
<keyword evidence="6 15" id="KW-0812">Transmembrane</keyword>
<evidence type="ECO:0000313" key="17">
    <source>
        <dbReference type="RefSeq" id="XP_072839617.1"/>
    </source>
</evidence>
<dbReference type="Pfam" id="PF02167">
    <property type="entry name" value="Cytochrom_C1"/>
    <property type="match status" value="1"/>
</dbReference>
<dbReference type="PANTHER" id="PTHR10266:SF3">
    <property type="entry name" value="CYTOCHROME C1, HEME PROTEIN, MITOCHONDRIAL"/>
    <property type="match status" value="1"/>
</dbReference>
<dbReference type="InterPro" id="IPR021157">
    <property type="entry name" value="Cyt_c1_TM_anchor_C"/>
</dbReference>
<comment type="subcellular location">
    <subcellularLocation>
        <location evidence="1">Mitochondrion inner membrane</location>
    </subcellularLocation>
</comment>
<evidence type="ECO:0000256" key="8">
    <source>
        <dbReference type="ARBA" id="ARBA00022792"/>
    </source>
</evidence>
<protein>
    <submittedName>
        <fullName evidence="17">Cytochrome c1, heme protein, mitochondrial-like</fullName>
    </submittedName>
</protein>
<dbReference type="Proteomes" id="UP001652642">
    <property type="component" value="Chromosome 14"/>
</dbReference>
<evidence type="ECO:0000256" key="14">
    <source>
        <dbReference type="SAM" id="MobiDB-lite"/>
    </source>
</evidence>
<dbReference type="InterPro" id="IPR036909">
    <property type="entry name" value="Cyt_c-like_dom_sf"/>
</dbReference>
<evidence type="ECO:0000256" key="1">
    <source>
        <dbReference type="ARBA" id="ARBA00004273"/>
    </source>
</evidence>
<evidence type="ECO:0000256" key="4">
    <source>
        <dbReference type="ARBA" id="ARBA00022617"/>
    </source>
</evidence>